<feature type="domain" description="C2H2-type" evidence="9">
    <location>
        <begin position="272"/>
        <end position="299"/>
    </location>
</feature>
<accession>A0ABR1MPY5</accession>
<feature type="compositionally biased region" description="Polar residues" evidence="8">
    <location>
        <begin position="575"/>
        <end position="591"/>
    </location>
</feature>
<feature type="compositionally biased region" description="Low complexity" evidence="8">
    <location>
        <begin position="592"/>
        <end position="614"/>
    </location>
</feature>
<name>A0ABR1MPY5_9PEZI</name>
<feature type="compositionally biased region" description="Low complexity" evidence="8">
    <location>
        <begin position="401"/>
        <end position="419"/>
    </location>
</feature>
<dbReference type="SUPFAM" id="SSF57667">
    <property type="entry name" value="beta-beta-alpha zinc fingers"/>
    <property type="match status" value="2"/>
</dbReference>
<dbReference type="Pfam" id="PF00096">
    <property type="entry name" value="zf-C2H2"/>
    <property type="match status" value="3"/>
</dbReference>
<evidence type="ECO:0000256" key="6">
    <source>
        <dbReference type="ARBA" id="ARBA00023242"/>
    </source>
</evidence>
<comment type="subcellular location">
    <subcellularLocation>
        <location evidence="1">Nucleus</location>
    </subcellularLocation>
</comment>
<dbReference type="SMART" id="SM00355">
    <property type="entry name" value="ZnF_C2H2"/>
    <property type="match status" value="3"/>
</dbReference>
<sequence length="673" mass="71003">MASTGAFTPSTHAGPFPSARAAPDTPTSVSPVDPPLGGANSFKPHAAPNPTITLDPSLPSPTTSTRTPKSPAFKTTPAFSPQPLTGAAAMADDRRLREERKREPVNQTSPNPAISALTNLLGDNGMSKPRDAPAAATTLSEPLAKAAKNISIPDSVAGGENMQTSPTSVSSFDSLDSTTAPTATANATVTAPPGQFGSGGMPVTDGSHDSGAAANIGPQPGEGFTNNRSQTFPVPAPPDHDPRQPTRVLSMPMAGYSQNNSPRSPSTTTKRHKCPYCSTDFTRHHNLKSHLLTHSQEKPYECPTCQARFRRLHDLKRHTKLHTGERPHTCPKCGRKFARGDALARHNKGQGGCAGRRSSFGVDEDGEGKNEEGMDGLVYHGDGGDDERMDEDDPSPRRVSEPSSKGRSGSHSSYQQHSSTYPPVQGRPAGNNVRPMYPPSSTGAPTSRDPSGHPSPKTIGTSLSSVHYGGQQQAPPVFQGGMTESPKPISPGQIEAQRHQGILEGAMPGGRSPNMPQQAHQQYQQRGVGRGSSPMSLPPPVGTSHAPGPHLPSLPGLSNDMRMAVNKMSAGHQKAGSQSGQPGPSMLHNQMSASGGSSSNQGSLSSHGPSSGASLREYFGGREPDLWEYIRNLEQRMVRGQDEANARILALQDEVAQLRAQLPPQLPPQQQGR</sequence>
<feature type="compositionally biased region" description="Low complexity" evidence="8">
    <location>
        <begin position="50"/>
        <end position="71"/>
    </location>
</feature>
<feature type="domain" description="C2H2-type" evidence="9">
    <location>
        <begin position="300"/>
        <end position="327"/>
    </location>
</feature>
<evidence type="ECO:0000256" key="2">
    <source>
        <dbReference type="ARBA" id="ARBA00022723"/>
    </source>
</evidence>
<reference evidence="10 11" key="1">
    <citation type="submission" date="2024-04" db="EMBL/GenBank/DDBJ databases">
        <title>Phyllosticta paracitricarpa is synonymous to the EU quarantine fungus P. citricarpa based on phylogenomic analyses.</title>
        <authorList>
            <consortium name="Lawrence Berkeley National Laboratory"/>
            <person name="Van Ingen-Buijs V.A."/>
            <person name="Van Westerhoven A.C."/>
            <person name="Haridas S."/>
            <person name="Skiadas P."/>
            <person name="Martin F."/>
            <person name="Groenewald J.Z."/>
            <person name="Crous P.W."/>
            <person name="Seidl M.F."/>
        </authorList>
    </citation>
    <scope>NUCLEOTIDE SEQUENCE [LARGE SCALE GENOMIC DNA]</scope>
    <source>
        <strain evidence="10 11">CBS 122670</strain>
    </source>
</reference>
<dbReference type="Proteomes" id="UP001365128">
    <property type="component" value="Unassembled WGS sequence"/>
</dbReference>
<dbReference type="PANTHER" id="PTHR16515">
    <property type="entry name" value="PR DOMAIN ZINC FINGER PROTEIN"/>
    <property type="match status" value="1"/>
</dbReference>
<dbReference type="InterPro" id="IPR050331">
    <property type="entry name" value="Zinc_finger"/>
</dbReference>
<organism evidence="10 11">
    <name type="scientific">Phyllosticta citricarpa</name>
    <dbReference type="NCBI Taxonomy" id="55181"/>
    <lineage>
        <taxon>Eukaryota</taxon>
        <taxon>Fungi</taxon>
        <taxon>Dikarya</taxon>
        <taxon>Ascomycota</taxon>
        <taxon>Pezizomycotina</taxon>
        <taxon>Dothideomycetes</taxon>
        <taxon>Dothideomycetes incertae sedis</taxon>
        <taxon>Botryosphaeriales</taxon>
        <taxon>Phyllostictaceae</taxon>
        <taxon>Phyllosticta</taxon>
    </lineage>
</organism>
<feature type="compositionally biased region" description="Polar residues" evidence="8">
    <location>
        <begin position="256"/>
        <end position="268"/>
    </location>
</feature>
<evidence type="ECO:0000256" key="8">
    <source>
        <dbReference type="SAM" id="MobiDB-lite"/>
    </source>
</evidence>
<evidence type="ECO:0000259" key="9">
    <source>
        <dbReference type="PROSITE" id="PS50157"/>
    </source>
</evidence>
<feature type="region of interest" description="Disordered" evidence="8">
    <location>
        <begin position="154"/>
        <end position="179"/>
    </location>
</feature>
<feature type="compositionally biased region" description="Polar residues" evidence="8">
    <location>
        <begin position="161"/>
        <end position="177"/>
    </location>
</feature>
<dbReference type="PANTHER" id="PTHR16515:SF49">
    <property type="entry name" value="GASTRULA ZINC FINGER PROTEIN XLCGF49.1-LIKE-RELATED"/>
    <property type="match status" value="1"/>
</dbReference>
<feature type="domain" description="C2H2-type" evidence="9">
    <location>
        <begin position="328"/>
        <end position="358"/>
    </location>
</feature>
<feature type="compositionally biased region" description="Polar residues" evidence="8">
    <location>
        <begin position="439"/>
        <end position="449"/>
    </location>
</feature>
<dbReference type="Gene3D" id="3.30.160.60">
    <property type="entry name" value="Classic Zinc Finger"/>
    <property type="match status" value="3"/>
</dbReference>
<evidence type="ECO:0000256" key="3">
    <source>
        <dbReference type="ARBA" id="ARBA00022737"/>
    </source>
</evidence>
<feature type="region of interest" description="Disordered" evidence="8">
    <location>
        <begin position="345"/>
        <end position="618"/>
    </location>
</feature>
<keyword evidence="3" id="KW-0677">Repeat</keyword>
<evidence type="ECO:0000256" key="5">
    <source>
        <dbReference type="ARBA" id="ARBA00022833"/>
    </source>
</evidence>
<dbReference type="PROSITE" id="PS00028">
    <property type="entry name" value="ZINC_FINGER_C2H2_1"/>
    <property type="match status" value="2"/>
</dbReference>
<dbReference type="InterPro" id="IPR036236">
    <property type="entry name" value="Znf_C2H2_sf"/>
</dbReference>
<feature type="region of interest" description="Disordered" evidence="8">
    <location>
        <begin position="211"/>
        <end position="272"/>
    </location>
</feature>
<feature type="compositionally biased region" description="Polar residues" evidence="8">
    <location>
        <begin position="458"/>
        <end position="474"/>
    </location>
</feature>
<evidence type="ECO:0000256" key="1">
    <source>
        <dbReference type="ARBA" id="ARBA00004123"/>
    </source>
</evidence>
<proteinExistence type="predicted"/>
<keyword evidence="6" id="KW-0539">Nucleus</keyword>
<dbReference type="PROSITE" id="PS50157">
    <property type="entry name" value="ZINC_FINGER_C2H2_2"/>
    <property type="match status" value="3"/>
</dbReference>
<protein>
    <recommendedName>
        <fullName evidence="9">C2H2-type domain-containing protein</fullName>
    </recommendedName>
</protein>
<evidence type="ECO:0000313" key="10">
    <source>
        <dbReference type="EMBL" id="KAK7554435.1"/>
    </source>
</evidence>
<keyword evidence="11" id="KW-1185">Reference proteome</keyword>
<feature type="compositionally biased region" description="Polar residues" evidence="8">
    <location>
        <begin position="1"/>
        <end position="11"/>
    </location>
</feature>
<evidence type="ECO:0000256" key="4">
    <source>
        <dbReference type="ARBA" id="ARBA00022771"/>
    </source>
</evidence>
<keyword evidence="5" id="KW-0862">Zinc</keyword>
<feature type="region of interest" description="Disordered" evidence="8">
    <location>
        <begin position="1"/>
        <end position="117"/>
    </location>
</feature>
<feature type="compositionally biased region" description="Basic and acidic residues" evidence="8">
    <location>
        <begin position="91"/>
        <end position="104"/>
    </location>
</feature>
<feature type="compositionally biased region" description="Acidic residues" evidence="8">
    <location>
        <begin position="384"/>
        <end position="393"/>
    </location>
</feature>
<keyword evidence="4 7" id="KW-0863">Zinc-finger</keyword>
<dbReference type="EMBL" id="JBBPDW010000003">
    <property type="protein sequence ID" value="KAK7554435.1"/>
    <property type="molecule type" value="Genomic_DNA"/>
</dbReference>
<feature type="compositionally biased region" description="Polar residues" evidence="8">
    <location>
        <begin position="514"/>
        <end position="525"/>
    </location>
</feature>
<dbReference type="InterPro" id="IPR013087">
    <property type="entry name" value="Znf_C2H2_type"/>
</dbReference>
<gene>
    <name evidence="10" type="ORF">IWX46DRAFT_214133</name>
</gene>
<feature type="compositionally biased region" description="Polar residues" evidence="8">
    <location>
        <begin position="105"/>
        <end position="117"/>
    </location>
</feature>
<evidence type="ECO:0000313" key="11">
    <source>
        <dbReference type="Proteomes" id="UP001365128"/>
    </source>
</evidence>
<comment type="caution">
    <text evidence="10">The sequence shown here is derived from an EMBL/GenBank/DDBJ whole genome shotgun (WGS) entry which is preliminary data.</text>
</comment>
<evidence type="ECO:0000256" key="7">
    <source>
        <dbReference type="PROSITE-ProRule" id="PRU00042"/>
    </source>
</evidence>
<keyword evidence="2" id="KW-0479">Metal-binding</keyword>
<feature type="compositionally biased region" description="Low complexity" evidence="8">
    <location>
        <begin position="544"/>
        <end position="558"/>
    </location>
</feature>